<keyword evidence="16" id="KW-1185">Reference proteome</keyword>
<keyword evidence="7" id="KW-1015">Disulfide bond</keyword>
<dbReference type="InterPro" id="IPR050924">
    <property type="entry name" value="Peroxiredoxin_BCP/PrxQ"/>
</dbReference>
<dbReference type="EC" id="1.11.1.24" evidence="3"/>
<dbReference type="FunFam" id="3.40.30.10:FF:000007">
    <property type="entry name" value="Thioredoxin-dependent thiol peroxidase"/>
    <property type="match status" value="1"/>
</dbReference>
<evidence type="ECO:0000256" key="12">
    <source>
        <dbReference type="ARBA" id="ARBA00049091"/>
    </source>
</evidence>
<evidence type="ECO:0000256" key="8">
    <source>
        <dbReference type="ARBA" id="ARBA00023284"/>
    </source>
</evidence>
<dbReference type="PANTHER" id="PTHR42801">
    <property type="entry name" value="THIOREDOXIN-DEPENDENT PEROXIDE REDUCTASE"/>
    <property type="match status" value="1"/>
</dbReference>
<evidence type="ECO:0000259" key="14">
    <source>
        <dbReference type="PROSITE" id="PS51352"/>
    </source>
</evidence>
<dbReference type="Pfam" id="PF00578">
    <property type="entry name" value="AhpC-TSA"/>
    <property type="match status" value="1"/>
</dbReference>
<evidence type="ECO:0000256" key="13">
    <source>
        <dbReference type="PIRSR" id="PIRSR000239-1"/>
    </source>
</evidence>
<evidence type="ECO:0000256" key="2">
    <source>
        <dbReference type="ARBA" id="ARBA00011245"/>
    </source>
</evidence>
<name>A0A1E5Q4R3_9PROT</name>
<accession>A0A1E5Q4R3</accession>
<dbReference type="Gene3D" id="3.40.30.10">
    <property type="entry name" value="Glutaredoxin"/>
    <property type="match status" value="1"/>
</dbReference>
<dbReference type="Proteomes" id="UP000095347">
    <property type="component" value="Unassembled WGS sequence"/>
</dbReference>
<keyword evidence="6" id="KW-0560">Oxidoreductase</keyword>
<dbReference type="PROSITE" id="PS51352">
    <property type="entry name" value="THIOREDOXIN_2"/>
    <property type="match status" value="1"/>
</dbReference>
<gene>
    <name evidence="15" type="ORF">BEN30_15245</name>
</gene>
<feature type="domain" description="Thioredoxin" evidence="14">
    <location>
        <begin position="3"/>
        <end position="154"/>
    </location>
</feature>
<proteinExistence type="inferred from homology"/>
<evidence type="ECO:0000256" key="7">
    <source>
        <dbReference type="ARBA" id="ARBA00023157"/>
    </source>
</evidence>
<feature type="active site" description="Cysteine sulfenic acid (-SOH) intermediate; for peroxidase activity" evidence="13">
    <location>
        <position position="45"/>
    </location>
</feature>
<evidence type="ECO:0000256" key="9">
    <source>
        <dbReference type="ARBA" id="ARBA00032824"/>
    </source>
</evidence>
<evidence type="ECO:0000313" key="16">
    <source>
        <dbReference type="Proteomes" id="UP000095347"/>
    </source>
</evidence>
<dbReference type="GO" id="GO:0005737">
    <property type="term" value="C:cytoplasm"/>
    <property type="evidence" value="ECO:0007669"/>
    <property type="project" value="TreeGrafter"/>
</dbReference>
<protein>
    <recommendedName>
        <fullName evidence="3">thioredoxin-dependent peroxiredoxin</fullName>
        <ecNumber evidence="3">1.11.1.24</ecNumber>
    </recommendedName>
    <alternativeName>
        <fullName evidence="9">Thioredoxin peroxidase</fullName>
    </alternativeName>
    <alternativeName>
        <fullName evidence="11">Thioredoxin-dependent peroxiredoxin Bcp</fullName>
    </alternativeName>
</protein>
<dbReference type="InterPro" id="IPR024706">
    <property type="entry name" value="Peroxiredoxin_AhpC-typ"/>
</dbReference>
<comment type="similarity">
    <text evidence="10">Belongs to the peroxiredoxin family. BCP/PrxQ subfamily.</text>
</comment>
<dbReference type="OrthoDB" id="9812811at2"/>
<evidence type="ECO:0000256" key="6">
    <source>
        <dbReference type="ARBA" id="ARBA00023002"/>
    </source>
</evidence>
<evidence type="ECO:0000256" key="3">
    <source>
        <dbReference type="ARBA" id="ARBA00013017"/>
    </source>
</evidence>
<dbReference type="STRING" id="28181.BEN30_15245"/>
<dbReference type="RefSeq" id="WP_069958934.1">
    <property type="nucleotide sequence ID" value="NZ_MCGG01000054.1"/>
</dbReference>
<comment type="catalytic activity">
    <reaction evidence="12">
        <text>a hydroperoxide + [thioredoxin]-dithiol = an alcohol + [thioredoxin]-disulfide + H2O</text>
        <dbReference type="Rhea" id="RHEA:62620"/>
        <dbReference type="Rhea" id="RHEA-COMP:10698"/>
        <dbReference type="Rhea" id="RHEA-COMP:10700"/>
        <dbReference type="ChEBI" id="CHEBI:15377"/>
        <dbReference type="ChEBI" id="CHEBI:29950"/>
        <dbReference type="ChEBI" id="CHEBI:30879"/>
        <dbReference type="ChEBI" id="CHEBI:35924"/>
        <dbReference type="ChEBI" id="CHEBI:50058"/>
        <dbReference type="EC" id="1.11.1.24"/>
    </reaction>
</comment>
<dbReference type="InterPro" id="IPR036249">
    <property type="entry name" value="Thioredoxin-like_sf"/>
</dbReference>
<dbReference type="PIRSF" id="PIRSF000239">
    <property type="entry name" value="AHPC"/>
    <property type="match status" value="1"/>
</dbReference>
<comment type="subunit">
    <text evidence="2">Monomer.</text>
</comment>
<evidence type="ECO:0000256" key="11">
    <source>
        <dbReference type="ARBA" id="ARBA00042639"/>
    </source>
</evidence>
<keyword evidence="4" id="KW-0575">Peroxidase</keyword>
<evidence type="ECO:0000313" key="15">
    <source>
        <dbReference type="EMBL" id="OEJ65225.1"/>
    </source>
</evidence>
<evidence type="ECO:0000256" key="5">
    <source>
        <dbReference type="ARBA" id="ARBA00022862"/>
    </source>
</evidence>
<dbReference type="GO" id="GO:0008379">
    <property type="term" value="F:thioredoxin peroxidase activity"/>
    <property type="evidence" value="ECO:0007669"/>
    <property type="project" value="TreeGrafter"/>
</dbReference>
<dbReference type="GO" id="GO:0034599">
    <property type="term" value="P:cellular response to oxidative stress"/>
    <property type="evidence" value="ECO:0007669"/>
    <property type="project" value="TreeGrafter"/>
</dbReference>
<comment type="function">
    <text evidence="1">Thiol-specific peroxidase that catalyzes the reduction of hydrogen peroxide and organic hydroperoxides to water and alcohols, respectively. Plays a role in cell protection against oxidative stress by detoxifying peroxides and as sensor of hydrogen peroxide-mediated signaling events.</text>
</comment>
<dbReference type="GO" id="GO:0045454">
    <property type="term" value="P:cell redox homeostasis"/>
    <property type="evidence" value="ECO:0007669"/>
    <property type="project" value="TreeGrafter"/>
</dbReference>
<dbReference type="PANTHER" id="PTHR42801:SF4">
    <property type="entry name" value="AHPC_TSA FAMILY PROTEIN"/>
    <property type="match status" value="1"/>
</dbReference>
<dbReference type="CDD" id="cd03017">
    <property type="entry name" value="PRX_BCP"/>
    <property type="match status" value="1"/>
</dbReference>
<dbReference type="AlphaFoldDB" id="A0A1E5Q4R3"/>
<evidence type="ECO:0000256" key="10">
    <source>
        <dbReference type="ARBA" id="ARBA00038489"/>
    </source>
</evidence>
<dbReference type="EMBL" id="MCGG01000054">
    <property type="protein sequence ID" value="OEJ65225.1"/>
    <property type="molecule type" value="Genomic_DNA"/>
</dbReference>
<dbReference type="InterPro" id="IPR013766">
    <property type="entry name" value="Thioredoxin_domain"/>
</dbReference>
<dbReference type="SUPFAM" id="SSF52833">
    <property type="entry name" value="Thioredoxin-like"/>
    <property type="match status" value="1"/>
</dbReference>
<keyword evidence="5" id="KW-0049">Antioxidant</keyword>
<reference evidence="16" key="1">
    <citation type="submission" date="2016-07" db="EMBL/GenBank/DDBJ databases">
        <authorList>
            <person name="Florea S."/>
            <person name="Webb J.S."/>
            <person name="Jaromczyk J."/>
            <person name="Schardl C.L."/>
        </authorList>
    </citation>
    <scope>NUCLEOTIDE SEQUENCE [LARGE SCALE GENOMIC DNA]</scope>
    <source>
        <strain evidence="16">MV-1</strain>
    </source>
</reference>
<evidence type="ECO:0000256" key="4">
    <source>
        <dbReference type="ARBA" id="ARBA00022559"/>
    </source>
</evidence>
<keyword evidence="8" id="KW-0676">Redox-active center</keyword>
<organism evidence="15 16">
    <name type="scientific">Magnetovibrio blakemorei</name>
    <dbReference type="NCBI Taxonomy" id="28181"/>
    <lineage>
        <taxon>Bacteria</taxon>
        <taxon>Pseudomonadati</taxon>
        <taxon>Pseudomonadota</taxon>
        <taxon>Alphaproteobacteria</taxon>
        <taxon>Rhodospirillales</taxon>
        <taxon>Magnetovibrionaceae</taxon>
        <taxon>Magnetovibrio</taxon>
    </lineage>
</organism>
<comment type="caution">
    <text evidence="15">The sequence shown here is derived from an EMBL/GenBank/DDBJ whole genome shotgun (WGS) entry which is preliminary data.</text>
</comment>
<sequence length="154" mass="16720">MSISIGDKAPAFDLPTDGDGRLKLADLKGKAIVLYFYPKDSTPGCTTEGNDFAALHADFVKAGAVVLGASKDSVKRHDTFKAKQGFPFPLLSDEDGVLCEAYGVWVLKKNYGREYMGIERATFLVDAKGKIANIWRKVRVKGHAAEVLEAVQAL</sequence>
<evidence type="ECO:0000256" key="1">
    <source>
        <dbReference type="ARBA" id="ARBA00003330"/>
    </source>
</evidence>
<dbReference type="InterPro" id="IPR000866">
    <property type="entry name" value="AhpC/TSA"/>
</dbReference>